<keyword evidence="6" id="KW-0645">Protease</keyword>
<dbReference type="Gene3D" id="3.50.30.30">
    <property type="match status" value="1"/>
</dbReference>
<feature type="compositionally biased region" description="Basic and acidic residues" evidence="3">
    <location>
        <begin position="118"/>
        <end position="129"/>
    </location>
</feature>
<keyword evidence="7" id="KW-1185">Reference proteome</keyword>
<keyword evidence="4" id="KW-0812">Transmembrane</keyword>
<keyword evidence="4" id="KW-0472">Membrane</keyword>
<comment type="caution">
    <text evidence="6">The sequence shown here is derived from an EMBL/GenBank/DDBJ whole genome shotgun (WGS) entry which is preliminary data.</text>
</comment>
<keyword evidence="4" id="KW-1133">Transmembrane helix</keyword>
<dbReference type="InterPro" id="IPR046450">
    <property type="entry name" value="PA_dom_sf"/>
</dbReference>
<keyword evidence="1" id="KW-0732">Signal</keyword>
<name>A0A4U5JNJ7_9GAMM</name>
<evidence type="ECO:0000313" key="6">
    <source>
        <dbReference type="EMBL" id="TKR30356.1"/>
    </source>
</evidence>
<dbReference type="InterPro" id="IPR003137">
    <property type="entry name" value="PA_domain"/>
</dbReference>
<dbReference type="SUPFAM" id="SSF55486">
    <property type="entry name" value="Metalloproteases ('zincins'), catalytic domain"/>
    <property type="match status" value="1"/>
</dbReference>
<feature type="transmembrane region" description="Helical" evidence="4">
    <location>
        <begin position="213"/>
        <end position="232"/>
    </location>
</feature>
<keyword evidence="2" id="KW-0325">Glycoprotein</keyword>
<feature type="region of interest" description="Disordered" evidence="3">
    <location>
        <begin position="110"/>
        <end position="205"/>
    </location>
</feature>
<protein>
    <submittedName>
        <fullName evidence="6">Serine protease</fullName>
    </submittedName>
</protein>
<keyword evidence="6" id="KW-0378">Hydrolase</keyword>
<organism evidence="6 7">
    <name type="scientific">Luteimonas gilva</name>
    <dbReference type="NCBI Taxonomy" id="2572684"/>
    <lineage>
        <taxon>Bacteria</taxon>
        <taxon>Pseudomonadati</taxon>
        <taxon>Pseudomonadota</taxon>
        <taxon>Gammaproteobacteria</taxon>
        <taxon>Lysobacterales</taxon>
        <taxon>Lysobacteraceae</taxon>
        <taxon>Luteimonas</taxon>
    </lineage>
</organism>
<dbReference type="CDD" id="cd04818">
    <property type="entry name" value="PA_subtilisin_1"/>
    <property type="match status" value="1"/>
</dbReference>
<feature type="compositionally biased region" description="Basic residues" evidence="3">
    <location>
        <begin position="1"/>
        <end position="11"/>
    </location>
</feature>
<evidence type="ECO:0000256" key="2">
    <source>
        <dbReference type="ARBA" id="ARBA00023180"/>
    </source>
</evidence>
<feature type="compositionally biased region" description="Basic and acidic residues" evidence="3">
    <location>
        <begin position="139"/>
        <end position="148"/>
    </location>
</feature>
<evidence type="ECO:0000313" key="7">
    <source>
        <dbReference type="Proteomes" id="UP000308707"/>
    </source>
</evidence>
<feature type="compositionally biased region" description="Basic residues" evidence="3">
    <location>
        <begin position="180"/>
        <end position="205"/>
    </location>
</feature>
<dbReference type="EMBL" id="SZUA01000002">
    <property type="protein sequence ID" value="TKR30356.1"/>
    <property type="molecule type" value="Genomic_DNA"/>
</dbReference>
<evidence type="ECO:0000256" key="4">
    <source>
        <dbReference type="SAM" id="Phobius"/>
    </source>
</evidence>
<evidence type="ECO:0000259" key="5">
    <source>
        <dbReference type="Pfam" id="PF02225"/>
    </source>
</evidence>
<dbReference type="PANTHER" id="PTHR22702">
    <property type="entry name" value="PROTEASE-ASSOCIATED DOMAIN-CONTAINING PROTEIN"/>
    <property type="match status" value="1"/>
</dbReference>
<dbReference type="Pfam" id="PF02225">
    <property type="entry name" value="PA"/>
    <property type="match status" value="1"/>
</dbReference>
<sequence>MHARRPARRRKTNDGAMQHRAARASPPQDGGAIPVPRLESLVFHAKRGAHSARELSQPPALRYVAALRSAMREPQSTPGDIQHEDDHDRKLRLARFVAWHLLRSLRSTTLHRRRRRQERQAIARADRGRTPRHGASRRGQAEHVEAAAHRRRGAAHLEGHAERRWQHDPSADRTVDHVVGNHRRARQSQHSRTRRRAGAGHDRRRAREMKTSVLALTAAVTLALSAMCANAGEIIPVVTDDPGEGYNDPTAVAPVGGNPGTTRGEQRRIVAQFAADLWGAVLQSDVPVYVGAQFNPLGPNVLGSAGATFVFSDFAPGIQADTWYSSALADAIAGSDLNPGFTDIGSQFSSDFTFYYGLDGNTPAGQVNFLDVVMHEFGHGLGFQNFENEAAGTFLSGRKDIYSVFTYDNTAAKFWPAMTIAERQASALNYGKVVFTGASASAGAQAILGDRTAFKVTAPASIAGEYEYGTAGFGAPISPANFNGTVVIATDAADASGPSTTDGCSPITNGAAVAGKIALMDRGTCGFVIKVKNAQNAGAIGAIIADNAPGTPPPGLGGADPTITIPSIRVTLADGNTIKGKLPGVTVGLTVDPTKLQGADDAGRPRLFMPNPVQGGSSGSHYDTATFPNTLMEPAINSDLLSTLDIDITPNLLKDTGWTLNPGGGKIGDCDTGVPAVTNVGIIVGAHIQAYNNVCLTGAGNSRAKYMRCMNDHIQSLYADGLITRNQQVSARTCVARFLQP</sequence>
<dbReference type="GO" id="GO:0008233">
    <property type="term" value="F:peptidase activity"/>
    <property type="evidence" value="ECO:0007669"/>
    <property type="project" value="UniProtKB-KW"/>
</dbReference>
<reference evidence="6 7" key="1">
    <citation type="submission" date="2019-04" db="EMBL/GenBank/DDBJ databases">
        <title>Reference strain of H23.</title>
        <authorList>
            <person name="Luo X."/>
        </authorList>
    </citation>
    <scope>NUCLEOTIDE SEQUENCE [LARGE SCALE GENOMIC DNA]</scope>
    <source>
        <strain evidence="6 7">H23</strain>
    </source>
</reference>
<accession>A0A4U5JNJ7</accession>
<dbReference type="GO" id="GO:0006508">
    <property type="term" value="P:proteolysis"/>
    <property type="evidence" value="ECO:0007669"/>
    <property type="project" value="UniProtKB-KW"/>
</dbReference>
<evidence type="ECO:0000256" key="1">
    <source>
        <dbReference type="ARBA" id="ARBA00022729"/>
    </source>
</evidence>
<dbReference type="SUPFAM" id="SSF52025">
    <property type="entry name" value="PA domain"/>
    <property type="match status" value="1"/>
</dbReference>
<proteinExistence type="predicted"/>
<dbReference type="PANTHER" id="PTHR22702:SF1">
    <property type="entry name" value="PROTEASE-ASSOCIATED DOMAIN-CONTAINING PROTEIN 1"/>
    <property type="match status" value="1"/>
</dbReference>
<gene>
    <name evidence="6" type="ORF">FCE95_09495</name>
</gene>
<feature type="region of interest" description="Disordered" evidence="3">
    <location>
        <begin position="1"/>
        <end position="33"/>
    </location>
</feature>
<dbReference type="Proteomes" id="UP000308707">
    <property type="component" value="Unassembled WGS sequence"/>
</dbReference>
<evidence type="ECO:0000256" key="3">
    <source>
        <dbReference type="SAM" id="MobiDB-lite"/>
    </source>
</evidence>
<feature type="compositionally biased region" description="Basic and acidic residues" evidence="3">
    <location>
        <begin position="155"/>
        <end position="176"/>
    </location>
</feature>
<dbReference type="AlphaFoldDB" id="A0A4U5JNJ7"/>
<feature type="domain" description="PA" evidence="5">
    <location>
        <begin position="496"/>
        <end position="578"/>
    </location>
</feature>
<dbReference type="OrthoDB" id="614750at2"/>